<sequence>MGLSLELFSEPSPEPSSEPVRSGKAEAPGTEAEVRAAPVDAVPLGEAHRRLGLRPRELELAVQLGEVATVAPEREGRRRRVSVAELDRLRAEEGFPATLRRRLRLVGAREGAALLGVSPARFARLARAGCFGPVRFSLNRYRSVVWFYLAAELRDTAEQQPELLGGALPEGLRRLLAEGEDRRPRHWRNRRIAQVLRGTDDPWAAAAAHAAVLAPQTVEEVVPDEAERARLEELRPDLAPVRPDSLAAREVVGRLLTADGEEEILWHRLGLTLALSTARSARPLPRPPDGRTGRGSAARPPEQALLHHGHQQPAPPVEDLPPGEPAGPGGDG</sequence>
<feature type="compositionally biased region" description="Pro residues" evidence="1">
    <location>
        <begin position="313"/>
        <end position="325"/>
    </location>
</feature>
<evidence type="ECO:0000313" key="2">
    <source>
        <dbReference type="EMBL" id="GAA2402969.1"/>
    </source>
</evidence>
<accession>A0ABN3IGU3</accession>
<dbReference type="RefSeq" id="WP_344631760.1">
    <property type="nucleotide sequence ID" value="NZ_BAAATJ010000014.1"/>
</dbReference>
<feature type="region of interest" description="Disordered" evidence="1">
    <location>
        <begin position="1"/>
        <end position="34"/>
    </location>
</feature>
<feature type="compositionally biased region" description="Low complexity" evidence="1">
    <location>
        <begin position="1"/>
        <end position="19"/>
    </location>
</feature>
<feature type="region of interest" description="Disordered" evidence="1">
    <location>
        <begin position="280"/>
        <end position="332"/>
    </location>
</feature>
<dbReference type="Pfam" id="PF19934">
    <property type="entry name" value="DUF6397"/>
    <property type="match status" value="1"/>
</dbReference>
<reference evidence="2 3" key="1">
    <citation type="journal article" date="2019" name="Int. J. Syst. Evol. Microbiol.">
        <title>The Global Catalogue of Microorganisms (GCM) 10K type strain sequencing project: providing services to taxonomists for standard genome sequencing and annotation.</title>
        <authorList>
            <consortium name="The Broad Institute Genomics Platform"/>
            <consortium name="The Broad Institute Genome Sequencing Center for Infectious Disease"/>
            <person name="Wu L."/>
            <person name="Ma J."/>
        </authorList>
    </citation>
    <scope>NUCLEOTIDE SEQUENCE [LARGE SCALE GENOMIC DNA]</scope>
    <source>
        <strain evidence="2 3">JCM 6921</strain>
    </source>
</reference>
<evidence type="ECO:0000256" key="1">
    <source>
        <dbReference type="SAM" id="MobiDB-lite"/>
    </source>
</evidence>
<keyword evidence="3" id="KW-1185">Reference proteome</keyword>
<proteinExistence type="predicted"/>
<evidence type="ECO:0000313" key="3">
    <source>
        <dbReference type="Proteomes" id="UP001500058"/>
    </source>
</evidence>
<dbReference type="InterPro" id="IPR045652">
    <property type="entry name" value="DUF6397"/>
</dbReference>
<dbReference type="EMBL" id="BAAATJ010000014">
    <property type="protein sequence ID" value="GAA2402969.1"/>
    <property type="molecule type" value="Genomic_DNA"/>
</dbReference>
<organism evidence="2 3">
    <name type="scientific">Streptomyces glaucosporus</name>
    <dbReference type="NCBI Taxonomy" id="284044"/>
    <lineage>
        <taxon>Bacteria</taxon>
        <taxon>Bacillati</taxon>
        <taxon>Actinomycetota</taxon>
        <taxon>Actinomycetes</taxon>
        <taxon>Kitasatosporales</taxon>
        <taxon>Streptomycetaceae</taxon>
        <taxon>Streptomyces</taxon>
    </lineage>
</organism>
<gene>
    <name evidence="2" type="ORF">GCM10010420_32680</name>
</gene>
<comment type="caution">
    <text evidence="2">The sequence shown here is derived from an EMBL/GenBank/DDBJ whole genome shotgun (WGS) entry which is preliminary data.</text>
</comment>
<name>A0ABN3IGU3_9ACTN</name>
<protein>
    <submittedName>
        <fullName evidence="2">DUF6397 family protein</fullName>
    </submittedName>
</protein>
<dbReference type="Proteomes" id="UP001500058">
    <property type="component" value="Unassembled WGS sequence"/>
</dbReference>